<dbReference type="Gene3D" id="3.40.50.12780">
    <property type="entry name" value="N-terminal domain of ligase-like"/>
    <property type="match status" value="1"/>
</dbReference>
<organism evidence="1 2">
    <name type="scientific">Rothia endophytica</name>
    <dbReference type="NCBI Taxonomy" id="1324766"/>
    <lineage>
        <taxon>Bacteria</taxon>
        <taxon>Bacillati</taxon>
        <taxon>Actinomycetota</taxon>
        <taxon>Actinomycetes</taxon>
        <taxon>Micrococcales</taxon>
        <taxon>Micrococcaceae</taxon>
        <taxon>Rothia</taxon>
    </lineage>
</organism>
<dbReference type="EMBL" id="BAABKP010000002">
    <property type="protein sequence ID" value="GAA4796927.1"/>
    <property type="molecule type" value="Genomic_DNA"/>
</dbReference>
<protein>
    <submittedName>
        <fullName evidence="1">TIGR03089 family protein</fullName>
    </submittedName>
</protein>
<accession>A0ABP9BL18</accession>
<dbReference type="NCBIfam" id="TIGR03089">
    <property type="entry name" value="TIGR03089 family protein"/>
    <property type="match status" value="1"/>
</dbReference>
<dbReference type="InterPro" id="IPR042099">
    <property type="entry name" value="ANL_N_sf"/>
</dbReference>
<dbReference type="Proteomes" id="UP001500187">
    <property type="component" value="Unassembled WGS sequence"/>
</dbReference>
<reference evidence="2" key="1">
    <citation type="journal article" date="2019" name="Int. J. Syst. Evol. Microbiol.">
        <title>The Global Catalogue of Microorganisms (GCM) 10K type strain sequencing project: providing services to taxonomists for standard genome sequencing and annotation.</title>
        <authorList>
            <consortium name="The Broad Institute Genomics Platform"/>
            <consortium name="The Broad Institute Genome Sequencing Center for Infectious Disease"/>
            <person name="Wu L."/>
            <person name="Ma J."/>
        </authorList>
    </citation>
    <scope>NUCLEOTIDE SEQUENCE [LARGE SCALE GENOMIC DNA]</scope>
    <source>
        <strain evidence="2">JCM 18541</strain>
    </source>
</reference>
<comment type="caution">
    <text evidence="1">The sequence shown here is derived from an EMBL/GenBank/DDBJ whole genome shotgun (WGS) entry which is preliminary data.</text>
</comment>
<keyword evidence="2" id="KW-1185">Reference proteome</keyword>
<evidence type="ECO:0000313" key="2">
    <source>
        <dbReference type="Proteomes" id="UP001500187"/>
    </source>
</evidence>
<proteinExistence type="predicted"/>
<evidence type="ECO:0000313" key="1">
    <source>
        <dbReference type="EMBL" id="GAA4796927.1"/>
    </source>
</evidence>
<dbReference type="InterPro" id="IPR017523">
    <property type="entry name" value="Rv3268"/>
</dbReference>
<dbReference type="RefSeq" id="WP_345446226.1">
    <property type="nucleotide sequence ID" value="NZ_BAABKP010000002.1"/>
</dbReference>
<sequence>MTIDSIPTFTAFISSLARRQSPALLWYSAPGERIELSGRVLDNWVSKSANFLVDECELGAAQQYTLTQQVHWRSLVLLLAGLRVGARLTFEGGGEGSQVHAAFSPAEIEQSAAEYPVLVDRGPLSMRFMGQVPAGTTDYCAEVRSHSDAYSGFSLPHESDAAFKGLTYRELMQRVAARAAQLSQLTATGKHSLLLETSKLSLNATVDVLGALMAGYSVLVLDPQEEWADERKNRIMSDERATAPQDLG</sequence>
<name>A0ABP9BL18_9MICC</name>
<gene>
    <name evidence="1" type="ORF">GCM10023352_15610</name>
</gene>